<feature type="region of interest" description="Disordered" evidence="1">
    <location>
        <begin position="299"/>
        <end position="416"/>
    </location>
</feature>
<feature type="compositionally biased region" description="Basic and acidic residues" evidence="1">
    <location>
        <begin position="48"/>
        <end position="65"/>
    </location>
</feature>
<evidence type="ECO:0000259" key="2">
    <source>
        <dbReference type="PROSITE" id="PS00028"/>
    </source>
</evidence>
<feature type="compositionally biased region" description="Basic and acidic residues" evidence="1">
    <location>
        <begin position="524"/>
        <end position="533"/>
    </location>
</feature>
<feature type="region of interest" description="Disordered" evidence="1">
    <location>
        <begin position="936"/>
        <end position="990"/>
    </location>
</feature>
<feature type="compositionally biased region" description="Basic and acidic residues" evidence="1">
    <location>
        <begin position="1032"/>
        <end position="1046"/>
    </location>
</feature>
<feature type="compositionally biased region" description="Basic residues" evidence="1">
    <location>
        <begin position="79"/>
        <end position="88"/>
    </location>
</feature>
<feature type="compositionally biased region" description="Low complexity" evidence="1">
    <location>
        <begin position="404"/>
        <end position="413"/>
    </location>
</feature>
<dbReference type="AlphaFoldDB" id="A0A8C4PWQ0"/>
<feature type="compositionally biased region" description="Polar residues" evidence="1">
    <location>
        <begin position="344"/>
        <end position="359"/>
    </location>
</feature>
<evidence type="ECO:0000313" key="4">
    <source>
        <dbReference type="Proteomes" id="UP000694388"/>
    </source>
</evidence>
<dbReference type="GO" id="GO:0006357">
    <property type="term" value="P:regulation of transcription by RNA polymerase II"/>
    <property type="evidence" value="ECO:0007669"/>
    <property type="project" value="TreeGrafter"/>
</dbReference>
<organism evidence="3 4">
    <name type="scientific">Eptatretus burgeri</name>
    <name type="common">Inshore hagfish</name>
    <dbReference type="NCBI Taxonomy" id="7764"/>
    <lineage>
        <taxon>Eukaryota</taxon>
        <taxon>Metazoa</taxon>
        <taxon>Chordata</taxon>
        <taxon>Craniata</taxon>
        <taxon>Vertebrata</taxon>
        <taxon>Cyclostomata</taxon>
        <taxon>Myxini</taxon>
        <taxon>Myxiniformes</taxon>
        <taxon>Myxinidae</taxon>
        <taxon>Eptatretinae</taxon>
        <taxon>Eptatretus</taxon>
    </lineage>
</organism>
<proteinExistence type="predicted"/>
<feature type="region of interest" description="Disordered" evidence="1">
    <location>
        <begin position="48"/>
        <end position="121"/>
    </location>
</feature>
<feature type="compositionally biased region" description="Basic and acidic residues" evidence="1">
    <location>
        <begin position="685"/>
        <end position="694"/>
    </location>
</feature>
<name>A0A8C4PWQ0_EPTBU</name>
<feature type="compositionally biased region" description="Polar residues" evidence="1">
    <location>
        <begin position="100"/>
        <end position="110"/>
    </location>
</feature>
<dbReference type="Proteomes" id="UP000694388">
    <property type="component" value="Unplaced"/>
</dbReference>
<dbReference type="PROSITE" id="PS00028">
    <property type="entry name" value="ZINC_FINGER_C2H2_1"/>
    <property type="match status" value="1"/>
</dbReference>
<feature type="compositionally biased region" description="Polar residues" evidence="1">
    <location>
        <begin position="321"/>
        <end position="334"/>
    </location>
</feature>
<feature type="compositionally biased region" description="Polar residues" evidence="1">
    <location>
        <begin position="937"/>
        <end position="952"/>
    </location>
</feature>
<feature type="region of interest" description="Disordered" evidence="1">
    <location>
        <begin position="1"/>
        <end position="22"/>
    </location>
</feature>
<reference evidence="3" key="2">
    <citation type="submission" date="2025-09" db="UniProtKB">
        <authorList>
            <consortium name="Ensembl"/>
        </authorList>
    </citation>
    <scope>IDENTIFICATION</scope>
</reference>
<dbReference type="InterPro" id="IPR013087">
    <property type="entry name" value="Znf_C2H2_type"/>
</dbReference>
<sequence length="1118" mass="120428">MTAAGGAGSRAAADAEAARYDSGDDWEIGVGDLIIDLDADLEKDRQKLQELAKGEQGRPALRDVGRASPVGGSKAGRPGAKKRSRGKKDKGEPTGGTVALPSSAQQQQTCRDAAQGRAPEVVKSALETTLLGNCTATEGDMAKDAQGSPEEAHATKRPKTDKVSLVETDFVLPLPSESPPVPSTEPIPEAEEKVPGTDSPVRLQDFPSPHLASPLTEHDLEEQIMIRARTAGVATSEASTLTEATYLGPCEPGTSVGLEAVVWHETESLLVVNVSWRNKAYVGTLLDCTKHEWAPPRFCDSPTCDLDGRTGRGRGKRVRGASSSLQNDNGTSTEPKGLQGKGRGSTSMKGRRGSLTSNGAWAGCVGDTQKASPNSKRKSRQTIEIATLKRGTDESRASKRLRPSPRSSSSPVPMQVATGVKRPEIDAQGFKTPPTPPPPSITPPNFIDCPHPNCNKKYRHINGLKYHQAHAHLDIDGKRDEIDFDDKGVDGDAECDTMDEDDDKCSEDALVDLELNLNSEEQIEDPKERKMSETLHPGSSSPTMAGRSKAGVKKAYRDELCCDNLCLPDRNGACIGQIDLIKSESRITLATKTMKDMVSDKARRVSVKGEKKACLKIPNSSPTSLISAAVVSSGLPCSVMATAIKLESPQSPAQKPLQPKAVGDAPLPPSMTPPAKERKKKEKKKPKDRDGKETVSLKLSLKVIGRNEELKDGGKELSQLLTKDYVIMKDCGNNGMPEAVEKRIASIKAEAAKVYNFTDNAPSPSIGVSGRGDGPRSALPNGQSTGVDGGGAESPAYSDISDDGGEDSKVERIRKGFAPKHTGFSDAGLTTLDTRAIQSDEQSYFADYGAFFSQMTKVQNEGLNYQDGSQLHNGQVKKERLHEDSRMVGEAESRPRSPPSTEKVLVGTQGLQLSPHSLYHYQQQYMYGYPFLEPRVQNHSGGSKPTAEQNVTGKHAEKKAKHKSKESAKANESRKKALSAPSSGRFVKSLSPSAASCAPVDYNVSSQEFERGPWQQIYYAQCQEWKRERKLQGQMHTKDGGDDGKRPGLPSGGEPMENDGRDDGGKELGLPSCLATYPDVLDGAYNSVFDTGHPAHHGIPPVMMHFYAGNFYFLFTLI</sequence>
<feature type="region of interest" description="Disordered" evidence="1">
    <location>
        <begin position="139"/>
        <end position="216"/>
    </location>
</feature>
<feature type="region of interest" description="Disordered" evidence="1">
    <location>
        <begin position="518"/>
        <end position="548"/>
    </location>
</feature>
<evidence type="ECO:0000313" key="3">
    <source>
        <dbReference type="Ensembl" id="ENSEBUP00000002029.1"/>
    </source>
</evidence>
<reference evidence="3" key="1">
    <citation type="submission" date="2025-08" db="UniProtKB">
        <authorList>
            <consortium name="Ensembl"/>
        </authorList>
    </citation>
    <scope>IDENTIFICATION</scope>
</reference>
<feature type="region of interest" description="Disordered" evidence="1">
    <location>
        <begin position="1032"/>
        <end position="1067"/>
    </location>
</feature>
<evidence type="ECO:0000256" key="1">
    <source>
        <dbReference type="SAM" id="MobiDB-lite"/>
    </source>
</evidence>
<feature type="domain" description="C2H2-type" evidence="2">
    <location>
        <begin position="449"/>
        <end position="472"/>
    </location>
</feature>
<dbReference type="PANTHER" id="PTHR21564">
    <property type="entry name" value="BRAKELESS PROTEIN"/>
    <property type="match status" value="1"/>
</dbReference>
<feature type="region of interest" description="Disordered" evidence="1">
    <location>
        <begin position="866"/>
        <end position="906"/>
    </location>
</feature>
<keyword evidence="4" id="KW-1185">Reference proteome</keyword>
<feature type="compositionally biased region" description="Pro residues" evidence="1">
    <location>
        <begin position="176"/>
        <end position="185"/>
    </location>
</feature>
<protein>
    <recommendedName>
        <fullName evidence="2">C2H2-type domain-containing protein</fullName>
    </recommendedName>
</protein>
<feature type="compositionally biased region" description="Basic and acidic residues" evidence="1">
    <location>
        <begin position="876"/>
        <end position="895"/>
    </location>
</feature>
<feature type="compositionally biased region" description="Basic and acidic residues" evidence="1">
    <location>
        <begin position="965"/>
        <end position="975"/>
    </location>
</feature>
<dbReference type="PANTHER" id="PTHR21564:SF5">
    <property type="entry name" value="SCRIBBLER, ISOFORM J"/>
    <property type="match status" value="1"/>
</dbReference>
<dbReference type="GO" id="GO:0005634">
    <property type="term" value="C:nucleus"/>
    <property type="evidence" value="ECO:0007669"/>
    <property type="project" value="TreeGrafter"/>
</dbReference>
<feature type="compositionally biased region" description="Basic and acidic residues" evidence="1">
    <location>
        <begin position="150"/>
        <end position="164"/>
    </location>
</feature>
<feature type="region of interest" description="Disordered" evidence="1">
    <location>
        <begin position="761"/>
        <end position="807"/>
    </location>
</feature>
<dbReference type="InterPro" id="IPR040010">
    <property type="entry name" value="ZN608/ZN609"/>
</dbReference>
<dbReference type="GeneTree" id="ENSGT00390000008748"/>
<dbReference type="Ensembl" id="ENSEBUT00000002375.1">
    <property type="protein sequence ID" value="ENSEBUP00000002029.1"/>
    <property type="gene ID" value="ENSEBUG00000001586.1"/>
</dbReference>
<feature type="region of interest" description="Disordered" evidence="1">
    <location>
        <begin position="649"/>
        <end position="694"/>
    </location>
</feature>
<accession>A0A8C4PWQ0</accession>